<dbReference type="InterPro" id="IPR015421">
    <property type="entry name" value="PyrdxlP-dep_Trfase_major"/>
</dbReference>
<dbReference type="InterPro" id="IPR015422">
    <property type="entry name" value="PyrdxlP-dep_Trfase_small"/>
</dbReference>
<dbReference type="GO" id="GO:0030170">
    <property type="term" value="F:pyridoxal phosphate binding"/>
    <property type="evidence" value="ECO:0007669"/>
    <property type="project" value="InterPro"/>
</dbReference>
<dbReference type="Pfam" id="PF00155">
    <property type="entry name" value="Aminotran_1_2"/>
    <property type="match status" value="1"/>
</dbReference>
<evidence type="ECO:0000256" key="1">
    <source>
        <dbReference type="ARBA" id="ARBA00001933"/>
    </source>
</evidence>
<evidence type="ECO:0000256" key="5">
    <source>
        <dbReference type="ARBA" id="ARBA00022898"/>
    </source>
</evidence>
<dbReference type="AlphaFoldDB" id="A0A915K8P1"/>
<evidence type="ECO:0000256" key="6">
    <source>
        <dbReference type="ARBA" id="ARBA00025708"/>
    </source>
</evidence>
<dbReference type="WBParaSite" id="nRc.2.0.1.t34257-RA">
    <property type="protein sequence ID" value="nRc.2.0.1.t34257-RA"/>
    <property type="gene ID" value="nRc.2.0.1.g34257"/>
</dbReference>
<evidence type="ECO:0000259" key="10">
    <source>
        <dbReference type="Pfam" id="PF00155"/>
    </source>
</evidence>
<dbReference type="CDD" id="cd00609">
    <property type="entry name" value="AAT_like"/>
    <property type="match status" value="1"/>
</dbReference>
<sequence>MGQKPITFIRQVLSLCLYPELLNISHFPADVKERARRILNGCGGGSIGAYSNSSGVDCIRTSVSEYIKNRDGGIHCDYENITLSGGASTAIRDFLAMFNTTTEDEYSGNKLPAGVMVPIPQYPLYSATISEYGMYQIGYYLDESKNWSLDMDELQRALNEARKVCNPRVLVVINPGNPTGQVLTRQNIDNIIEFAYKENLYLFADEVYQDNIYDPKSKFHSFKKCMYELGEPYRNMELASFHSASKCYMGECGLRGGYVEIINTDPAVIAQFRKAISARLCSTVVGQAAIDCITSMPKPGDPSYELFQEEKRKTLETLAKKAKMTYEALNSIEGITCNPVQGAMYAFPRIHLPPKAVEKAKALNQEPDFFYAMQLLENTGVCVVPGSGFCQRENTWHFRTTILPQPDVFQDMLDRLKRFHINFMQEYK</sequence>
<evidence type="ECO:0000256" key="2">
    <source>
        <dbReference type="ARBA" id="ARBA00011738"/>
    </source>
</evidence>
<dbReference type="PANTHER" id="PTHR11751">
    <property type="entry name" value="ALANINE AMINOTRANSFERASE"/>
    <property type="match status" value="1"/>
</dbReference>
<dbReference type="PANTHER" id="PTHR11751:SF29">
    <property type="entry name" value="ALANINE TRANSAMINASE"/>
    <property type="match status" value="1"/>
</dbReference>
<comment type="cofactor">
    <cofactor evidence="1">
        <name>pyridoxal 5'-phosphate</name>
        <dbReference type="ChEBI" id="CHEBI:597326"/>
    </cofactor>
</comment>
<comment type="similarity">
    <text evidence="7">Belongs to the class-I pyridoxal-phosphate-dependent aminotransferase family. Alanine aminotransferase subfamily.</text>
</comment>
<comment type="subunit">
    <text evidence="2">Homodimer.</text>
</comment>
<comment type="pathway">
    <text evidence="6">Amino-acid degradation; L-alanine degradation via transaminase pathway; pyruvate from L-alanine: step 1/1.</text>
</comment>
<dbReference type="Proteomes" id="UP000887565">
    <property type="component" value="Unplaced"/>
</dbReference>
<name>A0A915K8P1_ROMCU</name>
<accession>A0A915K8P1</accession>
<dbReference type="FunFam" id="1.10.287.1970:FF:000001">
    <property type="entry name" value="Alanine aminotransferase 2"/>
    <property type="match status" value="1"/>
</dbReference>
<feature type="domain" description="Aminotransferase class I/classII large" evidence="10">
    <location>
        <begin position="44"/>
        <end position="402"/>
    </location>
</feature>
<dbReference type="InterPro" id="IPR015424">
    <property type="entry name" value="PyrdxlP-dep_Trfase"/>
</dbReference>
<dbReference type="Gene3D" id="3.90.1150.10">
    <property type="entry name" value="Aspartate Aminotransferase, domain 1"/>
    <property type="match status" value="1"/>
</dbReference>
<keyword evidence="3" id="KW-0032">Aminotransferase</keyword>
<keyword evidence="4" id="KW-0808">Transferase</keyword>
<dbReference type="InterPro" id="IPR004839">
    <property type="entry name" value="Aminotransferase_I/II_large"/>
</dbReference>
<proteinExistence type="inferred from homology"/>
<evidence type="ECO:0000256" key="4">
    <source>
        <dbReference type="ARBA" id="ARBA00022679"/>
    </source>
</evidence>
<organism evidence="11 12">
    <name type="scientific">Romanomermis culicivorax</name>
    <name type="common">Nematode worm</name>
    <dbReference type="NCBI Taxonomy" id="13658"/>
    <lineage>
        <taxon>Eukaryota</taxon>
        <taxon>Metazoa</taxon>
        <taxon>Ecdysozoa</taxon>
        <taxon>Nematoda</taxon>
        <taxon>Enoplea</taxon>
        <taxon>Dorylaimia</taxon>
        <taxon>Mermithida</taxon>
        <taxon>Mermithoidea</taxon>
        <taxon>Mermithidae</taxon>
        <taxon>Romanomermis</taxon>
    </lineage>
</organism>
<comment type="catalytic activity">
    <reaction evidence="9">
        <text>L-alanine + 2-oxoglutarate = pyruvate + L-glutamate</text>
        <dbReference type="Rhea" id="RHEA:19453"/>
        <dbReference type="ChEBI" id="CHEBI:15361"/>
        <dbReference type="ChEBI" id="CHEBI:16810"/>
        <dbReference type="ChEBI" id="CHEBI:29985"/>
        <dbReference type="ChEBI" id="CHEBI:57972"/>
        <dbReference type="EC" id="2.6.1.2"/>
    </reaction>
</comment>
<evidence type="ECO:0000256" key="9">
    <source>
        <dbReference type="ARBA" id="ARBA00047412"/>
    </source>
</evidence>
<dbReference type="SUPFAM" id="SSF53383">
    <property type="entry name" value="PLP-dependent transferases"/>
    <property type="match status" value="1"/>
</dbReference>
<dbReference type="GO" id="GO:0004021">
    <property type="term" value="F:L-alanine:2-oxoglutarate aminotransferase activity"/>
    <property type="evidence" value="ECO:0007669"/>
    <property type="project" value="UniProtKB-EC"/>
</dbReference>
<evidence type="ECO:0000256" key="8">
    <source>
        <dbReference type="ARBA" id="ARBA00026106"/>
    </source>
</evidence>
<reference evidence="12" key="1">
    <citation type="submission" date="2022-11" db="UniProtKB">
        <authorList>
            <consortium name="WormBaseParasite"/>
        </authorList>
    </citation>
    <scope>IDENTIFICATION</scope>
</reference>
<keyword evidence="11" id="KW-1185">Reference proteome</keyword>
<keyword evidence="5" id="KW-0663">Pyridoxal phosphate</keyword>
<dbReference type="FunFam" id="3.90.1150.10:FF:000010">
    <property type="entry name" value="Alanine aminotransferase 2"/>
    <property type="match status" value="1"/>
</dbReference>
<protein>
    <recommendedName>
        <fullName evidence="8">alanine transaminase</fullName>
        <ecNumber evidence="8">2.6.1.2</ecNumber>
    </recommendedName>
</protein>
<dbReference type="EC" id="2.6.1.2" evidence="8"/>
<evidence type="ECO:0000256" key="3">
    <source>
        <dbReference type="ARBA" id="ARBA00022576"/>
    </source>
</evidence>
<evidence type="ECO:0000313" key="12">
    <source>
        <dbReference type="WBParaSite" id="nRc.2.0.1.t34257-RA"/>
    </source>
</evidence>
<evidence type="ECO:0000313" key="11">
    <source>
        <dbReference type="Proteomes" id="UP000887565"/>
    </source>
</evidence>
<dbReference type="FunFam" id="3.40.640.10:FF:000012">
    <property type="entry name" value="alanine aminotransferase 2"/>
    <property type="match status" value="1"/>
</dbReference>
<dbReference type="InterPro" id="IPR045088">
    <property type="entry name" value="ALAT1/2-like"/>
</dbReference>
<dbReference type="Gene3D" id="3.40.640.10">
    <property type="entry name" value="Type I PLP-dependent aspartate aminotransferase-like (Major domain)"/>
    <property type="match status" value="1"/>
</dbReference>
<dbReference type="OMA" id="FGFECPP"/>
<evidence type="ECO:0000256" key="7">
    <source>
        <dbReference type="ARBA" id="ARBA00025785"/>
    </source>
</evidence>
<dbReference type="Gene3D" id="1.10.287.1970">
    <property type="match status" value="1"/>
</dbReference>